<proteinExistence type="predicted"/>
<keyword evidence="2" id="KW-1185">Reference proteome</keyword>
<dbReference type="EMBL" id="JBBPBN010000017">
    <property type="protein sequence ID" value="KAK9019877.1"/>
    <property type="molecule type" value="Genomic_DNA"/>
</dbReference>
<reference evidence="1 2" key="1">
    <citation type="journal article" date="2024" name="G3 (Bethesda)">
        <title>Genome assembly of Hibiscus sabdariffa L. provides insights into metabolisms of medicinal natural products.</title>
        <authorList>
            <person name="Kim T."/>
        </authorList>
    </citation>
    <scope>NUCLEOTIDE SEQUENCE [LARGE SCALE GENOMIC DNA]</scope>
    <source>
        <strain evidence="1">TK-2024</strain>
        <tissue evidence="1">Old leaves</tissue>
    </source>
</reference>
<protein>
    <recommendedName>
        <fullName evidence="3">Reverse transcriptase zinc-binding domain-containing protein</fullName>
    </recommendedName>
</protein>
<evidence type="ECO:0008006" key="3">
    <source>
        <dbReference type="Google" id="ProtNLM"/>
    </source>
</evidence>
<sequence length="168" mass="18405">MVYVSCCRSLNLVTWAKMGSIGRVLGLATDLLGGVLCAHSTPSELNWKKIVWLGLAPPKFEIFLWSVMQRTGSGEIRTSEKRIIAWSFLQLVKTRLTSWFKAIFPPSSVYVDDVVADPVTADRCSVVKRAPTASLPWCSPPRGFLKHDVDGAMLGDGSAGGMGETFKR</sequence>
<accession>A0ABR2S3Y8</accession>
<evidence type="ECO:0000313" key="2">
    <source>
        <dbReference type="Proteomes" id="UP001396334"/>
    </source>
</evidence>
<name>A0ABR2S3Y8_9ROSI</name>
<comment type="caution">
    <text evidence="1">The sequence shown here is derived from an EMBL/GenBank/DDBJ whole genome shotgun (WGS) entry which is preliminary data.</text>
</comment>
<gene>
    <name evidence="1" type="ORF">V6N11_054384</name>
</gene>
<dbReference type="Proteomes" id="UP001396334">
    <property type="component" value="Unassembled WGS sequence"/>
</dbReference>
<evidence type="ECO:0000313" key="1">
    <source>
        <dbReference type="EMBL" id="KAK9019877.1"/>
    </source>
</evidence>
<organism evidence="1 2">
    <name type="scientific">Hibiscus sabdariffa</name>
    <name type="common">roselle</name>
    <dbReference type="NCBI Taxonomy" id="183260"/>
    <lineage>
        <taxon>Eukaryota</taxon>
        <taxon>Viridiplantae</taxon>
        <taxon>Streptophyta</taxon>
        <taxon>Embryophyta</taxon>
        <taxon>Tracheophyta</taxon>
        <taxon>Spermatophyta</taxon>
        <taxon>Magnoliopsida</taxon>
        <taxon>eudicotyledons</taxon>
        <taxon>Gunneridae</taxon>
        <taxon>Pentapetalae</taxon>
        <taxon>rosids</taxon>
        <taxon>malvids</taxon>
        <taxon>Malvales</taxon>
        <taxon>Malvaceae</taxon>
        <taxon>Malvoideae</taxon>
        <taxon>Hibiscus</taxon>
    </lineage>
</organism>